<organism evidence="3 4">
    <name type="scientific">Mesorhizobium australicum</name>
    <dbReference type="NCBI Taxonomy" id="536018"/>
    <lineage>
        <taxon>Bacteria</taxon>
        <taxon>Pseudomonadati</taxon>
        <taxon>Pseudomonadota</taxon>
        <taxon>Alphaproteobacteria</taxon>
        <taxon>Hyphomicrobiales</taxon>
        <taxon>Phyllobacteriaceae</taxon>
        <taxon>Mesorhizobium</taxon>
    </lineage>
</organism>
<evidence type="ECO:0000313" key="4">
    <source>
        <dbReference type="Proteomes" id="UP000193083"/>
    </source>
</evidence>
<dbReference type="SMART" id="SM00966">
    <property type="entry name" value="SpoVT_AbrB"/>
    <property type="match status" value="1"/>
</dbReference>
<dbReference type="GO" id="GO:0003677">
    <property type="term" value="F:DNA binding"/>
    <property type="evidence" value="ECO:0007669"/>
    <property type="project" value="UniProtKB-UniRule"/>
</dbReference>
<name>A0A1X7P069_9HYPH</name>
<protein>
    <submittedName>
        <fullName evidence="3">Looped-hinge helix DNA binding domain-containing protein, AbrB family</fullName>
    </submittedName>
</protein>
<dbReference type="AlphaFoldDB" id="A0A1X7P069"/>
<dbReference type="InterPro" id="IPR037914">
    <property type="entry name" value="SpoVT-AbrB_sf"/>
</dbReference>
<sequence>MTALETHRMQDVVKNLTTVSDKIRALDDAGFERADIARFLDKRYQHVRNVLVSRSPAKVRVSAVQDASHGQTAAQPRLKAKIQIGAGGRIVIPVEMRVAMGISEGDELIARVVDGELRLLSQNSAVKRAQELVRQFVPAGTKLVDELLSDRRTEARREDAE</sequence>
<dbReference type="PROSITE" id="PS51740">
    <property type="entry name" value="SPOVT_ABRB"/>
    <property type="match status" value="1"/>
</dbReference>
<keyword evidence="1" id="KW-0238">DNA-binding</keyword>
<dbReference type="Proteomes" id="UP000193083">
    <property type="component" value="Unassembled WGS sequence"/>
</dbReference>
<keyword evidence="4" id="KW-1185">Reference proteome</keyword>
<dbReference type="RefSeq" id="WP_085464752.1">
    <property type="nucleotide sequence ID" value="NZ_FXBL01000004.1"/>
</dbReference>
<accession>A0A1X7P069</accession>
<gene>
    <name evidence="3" type="ORF">SAMN02982922_2855</name>
</gene>
<proteinExistence type="predicted"/>
<dbReference type="OrthoDB" id="7161066at2"/>
<dbReference type="Pfam" id="PF04014">
    <property type="entry name" value="MazE_antitoxin"/>
    <property type="match status" value="1"/>
</dbReference>
<dbReference type="EMBL" id="FXBL01000004">
    <property type="protein sequence ID" value="SMH43227.1"/>
    <property type="molecule type" value="Genomic_DNA"/>
</dbReference>
<feature type="domain" description="SpoVT-AbrB" evidence="2">
    <location>
        <begin position="79"/>
        <end position="124"/>
    </location>
</feature>
<evidence type="ECO:0000259" key="2">
    <source>
        <dbReference type="PROSITE" id="PS51740"/>
    </source>
</evidence>
<dbReference type="SUPFAM" id="SSF89447">
    <property type="entry name" value="AbrB/MazE/MraZ-like"/>
    <property type="match status" value="1"/>
</dbReference>
<reference evidence="4" key="1">
    <citation type="submission" date="2017-04" db="EMBL/GenBank/DDBJ databases">
        <authorList>
            <person name="Varghese N."/>
            <person name="Submissions S."/>
        </authorList>
    </citation>
    <scope>NUCLEOTIDE SEQUENCE [LARGE SCALE GENOMIC DNA]</scope>
    <source>
        <strain evidence="4">B5P</strain>
    </source>
</reference>
<evidence type="ECO:0000313" key="3">
    <source>
        <dbReference type="EMBL" id="SMH43227.1"/>
    </source>
</evidence>
<dbReference type="InterPro" id="IPR007159">
    <property type="entry name" value="SpoVT-AbrB_dom"/>
</dbReference>
<evidence type="ECO:0000256" key="1">
    <source>
        <dbReference type="PROSITE-ProRule" id="PRU01076"/>
    </source>
</evidence>
<dbReference type="Gene3D" id="2.10.260.10">
    <property type="match status" value="1"/>
</dbReference>